<organism evidence="4 5">
    <name type="scientific">Pseudomonas oryzihabitans</name>
    <dbReference type="NCBI Taxonomy" id="47885"/>
    <lineage>
        <taxon>Bacteria</taxon>
        <taxon>Pseudomonadati</taxon>
        <taxon>Pseudomonadota</taxon>
        <taxon>Gammaproteobacteria</taxon>
        <taxon>Pseudomonadales</taxon>
        <taxon>Pseudomonadaceae</taxon>
        <taxon>Pseudomonas</taxon>
    </lineage>
</organism>
<dbReference type="GO" id="GO:0003677">
    <property type="term" value="F:DNA binding"/>
    <property type="evidence" value="ECO:0007669"/>
    <property type="project" value="InterPro"/>
</dbReference>
<evidence type="ECO:0000259" key="2">
    <source>
        <dbReference type="Pfam" id="PF01548"/>
    </source>
</evidence>
<feature type="domain" description="Transposase IS110-like N-terminal" evidence="2">
    <location>
        <begin position="4"/>
        <end position="153"/>
    </location>
</feature>
<accession>A0A178LJS4</accession>
<dbReference type="Pfam" id="PF01548">
    <property type="entry name" value="DEDD_Tnp_IS110"/>
    <property type="match status" value="1"/>
</dbReference>
<dbReference type="OrthoDB" id="9795150at2"/>
<dbReference type="RefSeq" id="WP_064307161.1">
    <property type="nucleotide sequence ID" value="NZ_LWCR01000005.1"/>
</dbReference>
<dbReference type="GO" id="GO:0004803">
    <property type="term" value="F:transposase activity"/>
    <property type="evidence" value="ECO:0007669"/>
    <property type="project" value="InterPro"/>
</dbReference>
<comment type="caution">
    <text evidence="4">The sequence shown here is derived from an EMBL/GenBank/DDBJ whole genome shotgun (WGS) entry which is preliminary data.</text>
</comment>
<dbReference type="EMBL" id="LWCR01000005">
    <property type="protein sequence ID" value="OAN31295.1"/>
    <property type="molecule type" value="Genomic_DNA"/>
</dbReference>
<evidence type="ECO:0000313" key="4">
    <source>
        <dbReference type="EMBL" id="OAN31295.1"/>
    </source>
</evidence>
<dbReference type="PANTHER" id="PTHR33055">
    <property type="entry name" value="TRANSPOSASE FOR INSERTION SEQUENCE ELEMENT IS1111A"/>
    <property type="match status" value="1"/>
</dbReference>
<dbReference type="AlphaFoldDB" id="A0A178LJS4"/>
<dbReference type="InterPro" id="IPR003346">
    <property type="entry name" value="Transposase_20"/>
</dbReference>
<dbReference type="PANTHER" id="PTHR33055:SF3">
    <property type="entry name" value="PUTATIVE TRANSPOSASE FOR IS117-RELATED"/>
    <property type="match status" value="1"/>
</dbReference>
<evidence type="ECO:0000313" key="5">
    <source>
        <dbReference type="Proteomes" id="UP000078356"/>
    </source>
</evidence>
<protein>
    <submittedName>
        <fullName evidence="4">Transposase</fullName>
    </submittedName>
</protein>
<dbReference type="GO" id="GO:0006313">
    <property type="term" value="P:DNA transposition"/>
    <property type="evidence" value="ECO:0007669"/>
    <property type="project" value="InterPro"/>
</dbReference>
<feature type="domain" description="Transposase IS116/IS110/IS902 C-terminal" evidence="3">
    <location>
        <begin position="204"/>
        <end position="286"/>
    </location>
</feature>
<dbReference type="InterPro" id="IPR002525">
    <property type="entry name" value="Transp_IS110-like_N"/>
</dbReference>
<keyword evidence="1" id="KW-0175">Coiled coil</keyword>
<dbReference type="InterPro" id="IPR047650">
    <property type="entry name" value="Transpos_IS110"/>
</dbReference>
<dbReference type="NCBIfam" id="NF033542">
    <property type="entry name" value="transpos_IS110"/>
    <property type="match status" value="1"/>
</dbReference>
<reference evidence="4 5" key="1">
    <citation type="submission" date="2016-04" db="EMBL/GenBank/DDBJ databases">
        <title>Draft Genome Sequences of Staphylococcus capitis Strain H36, S. capitis Strain H65, S. cohnii Strain H62, S. hominis Strain H69, Mycobacterium iranicum Strain H39, Plantibacter sp. Strain H53, Pseudomonas oryzihabitans Strain H72, and Microbacterium sp. Strain H83, isolated from residential settings.</title>
        <authorList>
            <person name="Lymperopoulou D."/>
            <person name="Adams R.I."/>
            <person name="Lindow S."/>
            <person name="Coil D.A."/>
            <person name="Jospin G."/>
            <person name="Eisen J.A."/>
        </authorList>
    </citation>
    <scope>NUCLEOTIDE SEQUENCE [LARGE SCALE GENOMIC DNA]</scope>
    <source>
        <strain evidence="4 5">H72</strain>
    </source>
</reference>
<evidence type="ECO:0000259" key="3">
    <source>
        <dbReference type="Pfam" id="PF02371"/>
    </source>
</evidence>
<name>A0A178LJS4_9PSED</name>
<dbReference type="Pfam" id="PF02371">
    <property type="entry name" value="Transposase_20"/>
    <property type="match status" value="1"/>
</dbReference>
<sequence length="326" mass="36823">MAIIGIDISKHKFDCLWLRDVRSLKVKTKVFANRSTGFAELIDWCCAQTGETVEQLQVFLEATGVYHEPLALYLHDRGVQVFVLNPARVREYARSLGIQGKTDKQDSLVLARYGATQPVRPWTPERREVRELKALIARHEALQDDLQRELNRREKAEVSGSPGVLASIDNLVQALRQEAERIRQDIDDHIDRHDDLKRDRALPQSIDGIGEVLSRHLLALLHSRDFGDARQCTAFVGLVPRPWQSGKTVEGRTVLSKAGSPLIRAKLYMGAIVAKERNPDVKALYERLLARGKARMSALGAAMRKLLQIAYGVLKTQRPYQPRQAL</sequence>
<proteinExistence type="predicted"/>
<feature type="coiled-coil region" evidence="1">
    <location>
        <begin position="129"/>
        <end position="199"/>
    </location>
</feature>
<dbReference type="Proteomes" id="UP000078356">
    <property type="component" value="Unassembled WGS sequence"/>
</dbReference>
<gene>
    <name evidence="4" type="ORF">A4V15_13160</name>
</gene>
<evidence type="ECO:0000256" key="1">
    <source>
        <dbReference type="SAM" id="Coils"/>
    </source>
</evidence>